<dbReference type="PANTHER" id="PTHR22852">
    <property type="entry name" value="LETHAL 2 DENTICLELESS PROTEIN RETINOIC ACID-REGULATED NUCLEAR MATRIX-ASSOCIATED PROTEIN"/>
    <property type="match status" value="1"/>
</dbReference>
<comment type="caution">
    <text evidence="5">The sequence shown here is derived from an EMBL/GenBank/DDBJ whole genome shotgun (WGS) entry which is preliminary data.</text>
</comment>
<evidence type="ECO:0000313" key="6">
    <source>
        <dbReference type="Proteomes" id="UP000728185"/>
    </source>
</evidence>
<dbReference type="AlphaFoldDB" id="A0A8E0VEC3"/>
<dbReference type="PROSITE" id="PS50082">
    <property type="entry name" value="WD_REPEATS_2"/>
    <property type="match status" value="1"/>
</dbReference>
<reference evidence="5" key="1">
    <citation type="submission" date="2019-05" db="EMBL/GenBank/DDBJ databases">
        <title>Annotation for the trematode Fasciolopsis buski.</title>
        <authorList>
            <person name="Choi Y.-J."/>
        </authorList>
    </citation>
    <scope>NUCLEOTIDE SEQUENCE</scope>
    <source>
        <strain evidence="5">HT</strain>
        <tissue evidence="5">Whole worm</tissue>
    </source>
</reference>
<evidence type="ECO:0000256" key="4">
    <source>
        <dbReference type="PROSITE-ProRule" id="PRU00221"/>
    </source>
</evidence>
<gene>
    <name evidence="5" type="ORF">FBUS_09234</name>
</gene>
<feature type="repeat" description="WD" evidence="4">
    <location>
        <begin position="118"/>
        <end position="159"/>
    </location>
</feature>
<accession>A0A8E0VEC3</accession>
<evidence type="ECO:0000256" key="1">
    <source>
        <dbReference type="ARBA" id="ARBA00004906"/>
    </source>
</evidence>
<keyword evidence="4" id="KW-0853">WD repeat</keyword>
<comment type="pathway">
    <text evidence="1">Protein modification; protein ubiquitination.</text>
</comment>
<keyword evidence="6" id="KW-1185">Reference proteome</keyword>
<evidence type="ECO:0000256" key="2">
    <source>
        <dbReference type="ARBA" id="ARBA00022786"/>
    </source>
</evidence>
<evidence type="ECO:0000313" key="5">
    <source>
        <dbReference type="EMBL" id="KAA0183451.1"/>
    </source>
</evidence>
<dbReference type="GO" id="GO:0030674">
    <property type="term" value="F:protein-macromolecule adaptor activity"/>
    <property type="evidence" value="ECO:0007669"/>
    <property type="project" value="TreeGrafter"/>
</dbReference>
<dbReference type="SUPFAM" id="SSF50978">
    <property type="entry name" value="WD40 repeat-like"/>
    <property type="match status" value="1"/>
</dbReference>
<dbReference type="Proteomes" id="UP000728185">
    <property type="component" value="Unassembled WGS sequence"/>
</dbReference>
<dbReference type="EMBL" id="LUCM01011790">
    <property type="protein sequence ID" value="KAA0183451.1"/>
    <property type="molecule type" value="Genomic_DNA"/>
</dbReference>
<dbReference type="InterPro" id="IPR015943">
    <property type="entry name" value="WD40/YVTN_repeat-like_dom_sf"/>
</dbReference>
<name>A0A8E0VEC3_9TREM</name>
<evidence type="ECO:0000256" key="3">
    <source>
        <dbReference type="ARBA" id="ARBA00038344"/>
    </source>
</evidence>
<dbReference type="SMART" id="SM00320">
    <property type="entry name" value="WD40"/>
    <property type="match status" value="1"/>
</dbReference>
<dbReference type="InterPro" id="IPR051865">
    <property type="entry name" value="WD-repeat_CDT2_adapter"/>
</dbReference>
<dbReference type="InterPro" id="IPR036322">
    <property type="entry name" value="WD40_repeat_dom_sf"/>
</dbReference>
<dbReference type="GO" id="GO:0005634">
    <property type="term" value="C:nucleus"/>
    <property type="evidence" value="ECO:0007669"/>
    <property type="project" value="TreeGrafter"/>
</dbReference>
<dbReference type="Pfam" id="PF00400">
    <property type="entry name" value="WD40"/>
    <property type="match status" value="1"/>
</dbReference>
<organism evidence="5 6">
    <name type="scientific">Fasciolopsis buskii</name>
    <dbReference type="NCBI Taxonomy" id="27845"/>
    <lineage>
        <taxon>Eukaryota</taxon>
        <taxon>Metazoa</taxon>
        <taxon>Spiralia</taxon>
        <taxon>Lophotrochozoa</taxon>
        <taxon>Platyhelminthes</taxon>
        <taxon>Trematoda</taxon>
        <taxon>Digenea</taxon>
        <taxon>Plagiorchiida</taxon>
        <taxon>Echinostomata</taxon>
        <taxon>Echinostomatoidea</taxon>
        <taxon>Fasciolidae</taxon>
        <taxon>Fasciolopsis</taxon>
    </lineage>
</organism>
<sequence length="182" mass="20332">MDSVFDSISLRELYGNRLHSQACGKLELITQLTRMQPKLYPHSPSSISNAEVHKHSVFILPLILTLHLLRGTTHQVKVLLAISYFIALPDLILLAQEDGLVHLYNTSVSGPQAFIRDYEPHANAVFDVRWLASGASFLTASGDQSIRLVDAERGISLQQFFGHTMSVRCLSLMPSDTRKYPT</sequence>
<keyword evidence="2" id="KW-0833">Ubl conjugation pathway</keyword>
<dbReference type="InterPro" id="IPR001680">
    <property type="entry name" value="WD40_rpt"/>
</dbReference>
<dbReference type="PANTHER" id="PTHR22852:SF0">
    <property type="entry name" value="DENTICLELESS PROTEIN HOMOLOG"/>
    <property type="match status" value="1"/>
</dbReference>
<comment type="similarity">
    <text evidence="3">Belongs to the WD repeat cdt2 family.</text>
</comment>
<dbReference type="OrthoDB" id="2096344at2759"/>
<proteinExistence type="inferred from homology"/>
<protein>
    <submittedName>
        <fullName evidence="5">Putative prokaryotic DNA topoisomerase</fullName>
    </submittedName>
</protein>
<dbReference type="GO" id="GO:0043161">
    <property type="term" value="P:proteasome-mediated ubiquitin-dependent protein catabolic process"/>
    <property type="evidence" value="ECO:0007669"/>
    <property type="project" value="TreeGrafter"/>
</dbReference>
<dbReference type="Gene3D" id="2.130.10.10">
    <property type="entry name" value="YVTN repeat-like/Quinoprotein amine dehydrogenase"/>
    <property type="match status" value="1"/>
</dbReference>